<dbReference type="Proteomes" id="UP001597182">
    <property type="component" value="Unassembled WGS sequence"/>
</dbReference>
<evidence type="ECO:0000256" key="1">
    <source>
        <dbReference type="ARBA" id="ARBA00001974"/>
    </source>
</evidence>
<feature type="domain" description="FAD dependent oxidoreductase" evidence="5">
    <location>
        <begin position="20"/>
        <end position="371"/>
    </location>
</feature>
<dbReference type="PANTHER" id="PTHR10961">
    <property type="entry name" value="PEROXISOMAL SARCOSINE OXIDASE"/>
    <property type="match status" value="1"/>
</dbReference>
<dbReference type="Pfam" id="PF01266">
    <property type="entry name" value="DAO"/>
    <property type="match status" value="1"/>
</dbReference>
<dbReference type="InterPro" id="IPR006076">
    <property type="entry name" value="FAD-dep_OxRdtase"/>
</dbReference>
<keyword evidence="7" id="KW-1185">Reference proteome</keyword>
<dbReference type="Gene3D" id="3.50.50.60">
    <property type="entry name" value="FAD/NAD(P)-binding domain"/>
    <property type="match status" value="1"/>
</dbReference>
<dbReference type="Gene3D" id="3.30.9.10">
    <property type="entry name" value="D-Amino Acid Oxidase, subunit A, domain 2"/>
    <property type="match status" value="1"/>
</dbReference>
<sequence>MTPAPDARTQPGRRAASVEVVVIGGGVIGAAAAWQLARRGHDVLVLEKDELGHPRVTSHGATRIYRQSHTSPAQVELAVESLHRWRELEHETGAALLHLTGGIDHGDPVRTAAVAASLAAHGIRHQWLESAEASRLWPGLRFDGPVLHQPDSAGRLRADQAVAALTAAAIGRGATVRHSTPVERVDVLDDDLAEITIPGGTIRARRVVLAAGAWTAGLIGDLVALPALRVTEEQPTIFRPVGATPCVVGDVRWPTLIHHIGPAQGWPASVYGIGVPGVGVKVAFRGTGPDWQPDVRDPRPEPAQLSRLQRYVEHYLPGLDATDPAPRSCTFVSTPDAGFLVDRTGPLVVAAGFSGHGFAVAPALGRMVADLSADAPTARTLSPAASR</sequence>
<keyword evidence="2" id="KW-0285">Flavoprotein</keyword>
<keyword evidence="3" id="KW-0274">FAD</keyword>
<evidence type="ECO:0000313" key="6">
    <source>
        <dbReference type="EMBL" id="MFD1232864.1"/>
    </source>
</evidence>
<dbReference type="SUPFAM" id="SSF51905">
    <property type="entry name" value="FAD/NAD(P)-binding domain"/>
    <property type="match status" value="1"/>
</dbReference>
<dbReference type="SUPFAM" id="SSF54373">
    <property type="entry name" value="FAD-linked reductases, C-terminal domain"/>
    <property type="match status" value="1"/>
</dbReference>
<proteinExistence type="predicted"/>
<name>A0ABW3VFL7_9PSEU</name>
<keyword evidence="4" id="KW-0560">Oxidoreductase</keyword>
<gene>
    <name evidence="6" type="ORF">ACFQ34_06165</name>
</gene>
<comment type="cofactor">
    <cofactor evidence="1">
        <name>FAD</name>
        <dbReference type="ChEBI" id="CHEBI:57692"/>
    </cofactor>
</comment>
<dbReference type="InterPro" id="IPR045170">
    <property type="entry name" value="MTOX"/>
</dbReference>
<evidence type="ECO:0000256" key="2">
    <source>
        <dbReference type="ARBA" id="ARBA00022630"/>
    </source>
</evidence>
<dbReference type="InterPro" id="IPR036188">
    <property type="entry name" value="FAD/NAD-bd_sf"/>
</dbReference>
<evidence type="ECO:0000256" key="4">
    <source>
        <dbReference type="ARBA" id="ARBA00023002"/>
    </source>
</evidence>
<protein>
    <submittedName>
        <fullName evidence="6">FAD-dependent oxidoreductase</fullName>
    </submittedName>
</protein>
<dbReference type="RefSeq" id="WP_346093454.1">
    <property type="nucleotide sequence ID" value="NZ_BAABKS010000079.1"/>
</dbReference>
<reference evidence="7" key="1">
    <citation type="journal article" date="2019" name="Int. J. Syst. Evol. Microbiol.">
        <title>The Global Catalogue of Microorganisms (GCM) 10K type strain sequencing project: providing services to taxonomists for standard genome sequencing and annotation.</title>
        <authorList>
            <consortium name="The Broad Institute Genomics Platform"/>
            <consortium name="The Broad Institute Genome Sequencing Center for Infectious Disease"/>
            <person name="Wu L."/>
            <person name="Ma J."/>
        </authorList>
    </citation>
    <scope>NUCLEOTIDE SEQUENCE [LARGE SCALE GENOMIC DNA]</scope>
    <source>
        <strain evidence="7">CCUG 49018</strain>
    </source>
</reference>
<evidence type="ECO:0000259" key="5">
    <source>
        <dbReference type="Pfam" id="PF01266"/>
    </source>
</evidence>
<comment type="caution">
    <text evidence="6">The sequence shown here is derived from an EMBL/GenBank/DDBJ whole genome shotgun (WGS) entry which is preliminary data.</text>
</comment>
<evidence type="ECO:0000256" key="3">
    <source>
        <dbReference type="ARBA" id="ARBA00022827"/>
    </source>
</evidence>
<dbReference type="PANTHER" id="PTHR10961:SF7">
    <property type="entry name" value="FAD DEPENDENT OXIDOREDUCTASE DOMAIN-CONTAINING PROTEIN"/>
    <property type="match status" value="1"/>
</dbReference>
<accession>A0ABW3VFL7</accession>
<organism evidence="6 7">
    <name type="scientific">Pseudonocardia benzenivorans</name>
    <dbReference type="NCBI Taxonomy" id="228005"/>
    <lineage>
        <taxon>Bacteria</taxon>
        <taxon>Bacillati</taxon>
        <taxon>Actinomycetota</taxon>
        <taxon>Actinomycetes</taxon>
        <taxon>Pseudonocardiales</taxon>
        <taxon>Pseudonocardiaceae</taxon>
        <taxon>Pseudonocardia</taxon>
    </lineage>
</organism>
<evidence type="ECO:0000313" key="7">
    <source>
        <dbReference type="Proteomes" id="UP001597182"/>
    </source>
</evidence>
<dbReference type="EMBL" id="JBHTMB010000042">
    <property type="protein sequence ID" value="MFD1232864.1"/>
    <property type="molecule type" value="Genomic_DNA"/>
</dbReference>